<proteinExistence type="predicted"/>
<dbReference type="GO" id="GO:0051015">
    <property type="term" value="F:actin filament binding"/>
    <property type="evidence" value="ECO:0007669"/>
    <property type="project" value="TreeGrafter"/>
</dbReference>
<protein>
    <submittedName>
        <fullName evidence="3">Serendipity locus alpha</fullName>
    </submittedName>
</protein>
<dbReference type="Proteomes" id="UP000325440">
    <property type="component" value="Unassembled WGS sequence"/>
</dbReference>
<comment type="subcellular location">
    <subcellularLocation>
        <location evidence="1">Cytoplasm</location>
    </subcellularLocation>
</comment>
<dbReference type="GO" id="GO:0016342">
    <property type="term" value="C:catenin complex"/>
    <property type="evidence" value="ECO:0007669"/>
    <property type="project" value="TreeGrafter"/>
</dbReference>
<accession>A0A5E4NGJ9</accession>
<dbReference type="GO" id="GO:0007349">
    <property type="term" value="P:cellularization"/>
    <property type="evidence" value="ECO:0007669"/>
    <property type="project" value="InterPro"/>
</dbReference>
<name>A0A5E4NGJ9_9HEMI</name>
<dbReference type="Pfam" id="PF05482">
    <property type="entry name" value="Serendipity_A"/>
    <property type="match status" value="1"/>
</dbReference>
<keyword evidence="2" id="KW-0963">Cytoplasm</keyword>
<keyword evidence="4" id="KW-1185">Reference proteome</keyword>
<evidence type="ECO:0000256" key="1">
    <source>
        <dbReference type="ARBA" id="ARBA00004496"/>
    </source>
</evidence>
<dbReference type="GO" id="GO:0008013">
    <property type="term" value="F:beta-catenin binding"/>
    <property type="evidence" value="ECO:0007669"/>
    <property type="project" value="TreeGrafter"/>
</dbReference>
<dbReference type="EMBL" id="CABPRJ010001906">
    <property type="protein sequence ID" value="VVC40663.1"/>
    <property type="molecule type" value="Genomic_DNA"/>
</dbReference>
<evidence type="ECO:0000256" key="2">
    <source>
        <dbReference type="ARBA" id="ARBA00022490"/>
    </source>
</evidence>
<reference evidence="3 4" key="1">
    <citation type="submission" date="2019-08" db="EMBL/GenBank/DDBJ databases">
        <authorList>
            <person name="Alioto T."/>
            <person name="Alioto T."/>
            <person name="Gomez Garrido J."/>
        </authorList>
    </citation>
    <scope>NUCLEOTIDE SEQUENCE [LARGE SCALE GENOMIC DNA]</scope>
</reference>
<dbReference type="InterPro" id="IPR008837">
    <property type="entry name" value="Serendipity_A"/>
</dbReference>
<dbReference type="GO" id="GO:0005737">
    <property type="term" value="C:cytoplasm"/>
    <property type="evidence" value="ECO:0007669"/>
    <property type="project" value="UniProtKB-SubCell"/>
</dbReference>
<dbReference type="OrthoDB" id="6342160at2759"/>
<dbReference type="GO" id="GO:0005912">
    <property type="term" value="C:adherens junction"/>
    <property type="evidence" value="ECO:0007669"/>
    <property type="project" value="TreeGrafter"/>
</dbReference>
<dbReference type="Gene3D" id="1.20.120.230">
    <property type="entry name" value="Alpha-catenin/vinculin-like"/>
    <property type="match status" value="1"/>
</dbReference>
<organism evidence="3 4">
    <name type="scientific">Cinara cedri</name>
    <dbReference type="NCBI Taxonomy" id="506608"/>
    <lineage>
        <taxon>Eukaryota</taxon>
        <taxon>Metazoa</taxon>
        <taxon>Ecdysozoa</taxon>
        <taxon>Arthropoda</taxon>
        <taxon>Hexapoda</taxon>
        <taxon>Insecta</taxon>
        <taxon>Pterygota</taxon>
        <taxon>Neoptera</taxon>
        <taxon>Paraneoptera</taxon>
        <taxon>Hemiptera</taxon>
        <taxon>Sternorrhyncha</taxon>
        <taxon>Aphidomorpha</taxon>
        <taxon>Aphidoidea</taxon>
        <taxon>Aphididae</taxon>
        <taxon>Lachninae</taxon>
        <taxon>Cinara</taxon>
    </lineage>
</organism>
<dbReference type="AlphaFoldDB" id="A0A5E4NGJ9"/>
<sequence>MFCVCLNQIRKCLLIYETTMFEQNTIQGFENVLSMYLIKRIQKCLYKLEEYLGTFDLNDVDEHPGIFIDRMNIVLSALNNKENIESNKLNIEKILFQAIIIAKVSDKIDNLEITSLSKHVLSAVQGFENTNVNDMNSFFQFDSLSSSLSILERRINTAVLHLIFKIFNDPFCLVKQLIKTCGNSVNIQFRDSSDLSSMISDLDKSTDVLIQIGLFSVACCKNNEYVIPLKCCISSLELLDSDMVPAIIEFYLDPTSLVKKTFLKILINHWVCEICEIQNLLDKIIDPFAYIQTTVETSVDIFETIIKSNSKIKIDLFLKLLNGFVNFTKYIEKIFVTEMSKDNDVFKFFKQYKNALEEYKSCLIFTQQTNCDHNGISANKKLLKRCEIVIKYLKNIQNSVCNILDNKSLSELENTNYILSKTLHPSMTLNNDTIDDYDDLNLIFSTTQVQKSFYNISDRKKLKLVYPKHDYLTNVDETTYGNTITMDLTNILDNFIETLNINSKTAVNVWDEIGIDMPTRINNHGNIGSII</sequence>
<gene>
    <name evidence="3" type="ORF">CINCED_3A002307</name>
</gene>
<evidence type="ECO:0000313" key="3">
    <source>
        <dbReference type="EMBL" id="VVC40663.1"/>
    </source>
</evidence>
<dbReference type="PANTHER" id="PTHR18914:SF33">
    <property type="entry name" value="RE47911P-RELATED"/>
    <property type="match status" value="1"/>
</dbReference>
<dbReference type="PANTHER" id="PTHR18914">
    <property type="entry name" value="ALPHA CATENIN"/>
    <property type="match status" value="1"/>
</dbReference>
<evidence type="ECO:0000313" key="4">
    <source>
        <dbReference type="Proteomes" id="UP000325440"/>
    </source>
</evidence>
<dbReference type="GO" id="GO:0016477">
    <property type="term" value="P:cell migration"/>
    <property type="evidence" value="ECO:0007669"/>
    <property type="project" value="TreeGrafter"/>
</dbReference>
<dbReference type="GO" id="GO:0098609">
    <property type="term" value="P:cell-cell adhesion"/>
    <property type="evidence" value="ECO:0007669"/>
    <property type="project" value="TreeGrafter"/>
</dbReference>